<dbReference type="InterPro" id="IPR036568">
    <property type="entry name" value="GGCT-like_sf"/>
</dbReference>
<dbReference type="InterPro" id="IPR013024">
    <property type="entry name" value="GGCT-like"/>
</dbReference>
<proteinExistence type="inferred from homology"/>
<evidence type="ECO:0000259" key="4">
    <source>
        <dbReference type="Pfam" id="PF06094"/>
    </source>
</evidence>
<dbReference type="PANTHER" id="PTHR12510">
    <property type="entry name" value="TROPONIN C-AKIN-1 PROTEIN"/>
    <property type="match status" value="1"/>
</dbReference>
<evidence type="ECO:0000313" key="6">
    <source>
        <dbReference type="Proteomes" id="UP001249851"/>
    </source>
</evidence>
<comment type="similarity">
    <text evidence="1 3">Belongs to the gamma-glutamylcyclotransferase family.</text>
</comment>
<reference evidence="5" key="2">
    <citation type="journal article" date="2023" name="Science">
        <title>Genomic signatures of disease resistance in endangered staghorn corals.</title>
        <authorList>
            <person name="Vollmer S.V."/>
            <person name="Selwyn J.D."/>
            <person name="Despard B.A."/>
            <person name="Roesel C.L."/>
        </authorList>
    </citation>
    <scope>NUCLEOTIDE SEQUENCE</scope>
    <source>
        <strain evidence="5">K2</strain>
    </source>
</reference>
<dbReference type="Pfam" id="PF06094">
    <property type="entry name" value="GGACT"/>
    <property type="match status" value="1"/>
</dbReference>
<feature type="active site" description="Proton acceptor" evidence="2">
    <location>
        <position position="85"/>
    </location>
</feature>
<comment type="caution">
    <text evidence="5">The sequence shown here is derived from an EMBL/GenBank/DDBJ whole genome shotgun (WGS) entry which is preliminary data.</text>
</comment>
<sequence length="164" mass="18789">MEGLVKIFVYGTLKRGFANHYLLENNFDGAARFITKGHTKEAFPLVVGTDAYIPFMLPLKGQGKQVYGEIYEVNRNVLSLLDDLEDHPTWYKRSPCEVIVTNEAAGFEGGDTVSCSSYFLTNFTQKFLSLEFLSEYTLEYHLKTYSERSSRNKYCDFKGQSQDK</sequence>
<keyword evidence="6" id="KW-1185">Reference proteome</keyword>
<name>A0AAD9VDY7_ACRCE</name>
<dbReference type="AlphaFoldDB" id="A0AAD9VDY7"/>
<evidence type="ECO:0000256" key="1">
    <source>
        <dbReference type="ARBA" id="ARBA00008861"/>
    </source>
</evidence>
<dbReference type="GO" id="GO:0061929">
    <property type="term" value="F:gamma-glutamylaminecyclotransferase activity"/>
    <property type="evidence" value="ECO:0007669"/>
    <property type="project" value="InterPro"/>
</dbReference>
<dbReference type="CDD" id="cd06661">
    <property type="entry name" value="GGCT_like"/>
    <property type="match status" value="1"/>
</dbReference>
<dbReference type="EMBL" id="JARQWQ010000008">
    <property type="protein sequence ID" value="KAK2570380.1"/>
    <property type="molecule type" value="Genomic_DNA"/>
</dbReference>
<reference evidence="5" key="1">
    <citation type="journal article" date="2023" name="G3 (Bethesda)">
        <title>Whole genome assembly and annotation of the endangered Caribbean coral Acropora cervicornis.</title>
        <authorList>
            <person name="Selwyn J.D."/>
            <person name="Vollmer S.V."/>
        </authorList>
    </citation>
    <scope>NUCLEOTIDE SEQUENCE</scope>
    <source>
        <strain evidence="5">K2</strain>
    </source>
</reference>
<dbReference type="SUPFAM" id="SSF110857">
    <property type="entry name" value="Gamma-glutamyl cyclotransferase-like"/>
    <property type="match status" value="1"/>
</dbReference>
<evidence type="ECO:0000256" key="3">
    <source>
        <dbReference type="RuleBase" id="RU367036"/>
    </source>
</evidence>
<accession>A0AAD9VDY7</accession>
<evidence type="ECO:0000256" key="2">
    <source>
        <dbReference type="PIRSR" id="PIRSR639126-1"/>
    </source>
</evidence>
<dbReference type="Gene3D" id="3.10.490.10">
    <property type="entry name" value="Gamma-glutamyl cyclotransferase-like"/>
    <property type="match status" value="1"/>
</dbReference>
<gene>
    <name evidence="5" type="ORF">P5673_005179</name>
</gene>
<dbReference type="InterPro" id="IPR009288">
    <property type="entry name" value="AIG2-like_dom"/>
</dbReference>
<evidence type="ECO:0000313" key="5">
    <source>
        <dbReference type="EMBL" id="KAK2570380.1"/>
    </source>
</evidence>
<dbReference type="Proteomes" id="UP001249851">
    <property type="component" value="Unassembled WGS sequence"/>
</dbReference>
<dbReference type="InterPro" id="IPR039126">
    <property type="entry name" value="GGACT"/>
</dbReference>
<dbReference type="PANTHER" id="PTHR12510:SF4">
    <property type="entry name" value="GAMMA-GLUTAMYLAMINECYCLOTRANSFERASE"/>
    <property type="match status" value="1"/>
</dbReference>
<dbReference type="GO" id="GO:0005829">
    <property type="term" value="C:cytosol"/>
    <property type="evidence" value="ECO:0007669"/>
    <property type="project" value="TreeGrafter"/>
</dbReference>
<organism evidence="5 6">
    <name type="scientific">Acropora cervicornis</name>
    <name type="common">Staghorn coral</name>
    <dbReference type="NCBI Taxonomy" id="6130"/>
    <lineage>
        <taxon>Eukaryota</taxon>
        <taxon>Metazoa</taxon>
        <taxon>Cnidaria</taxon>
        <taxon>Anthozoa</taxon>
        <taxon>Hexacorallia</taxon>
        <taxon>Scleractinia</taxon>
        <taxon>Astrocoeniina</taxon>
        <taxon>Acroporidae</taxon>
        <taxon>Acropora</taxon>
    </lineage>
</organism>
<protein>
    <recommendedName>
        <fullName evidence="3">Gamma-glutamylcyclotransferase family protein</fullName>
    </recommendedName>
</protein>
<feature type="domain" description="Gamma-glutamylcyclotransferase AIG2-like" evidence="4">
    <location>
        <begin position="7"/>
        <end position="122"/>
    </location>
</feature>